<dbReference type="PANTHER" id="PTHR30055:SF238">
    <property type="entry name" value="MYCOFACTOCIN BIOSYNTHESIS TRANSCRIPTIONAL REGULATOR MFTR-RELATED"/>
    <property type="match status" value="1"/>
</dbReference>
<evidence type="ECO:0000256" key="4">
    <source>
        <dbReference type="PROSITE-ProRule" id="PRU00335"/>
    </source>
</evidence>
<dbReference type="Proteomes" id="UP000647017">
    <property type="component" value="Unassembled WGS sequence"/>
</dbReference>
<keyword evidence="1" id="KW-0805">Transcription regulation</keyword>
<protein>
    <submittedName>
        <fullName evidence="6">TetR family transcriptional regulator</fullName>
    </submittedName>
</protein>
<comment type="caution">
    <text evidence="6">The sequence shown here is derived from an EMBL/GenBank/DDBJ whole genome shotgun (WGS) entry which is preliminary data.</text>
</comment>
<evidence type="ECO:0000256" key="3">
    <source>
        <dbReference type="ARBA" id="ARBA00023163"/>
    </source>
</evidence>
<dbReference type="Pfam" id="PF00440">
    <property type="entry name" value="TetR_N"/>
    <property type="match status" value="1"/>
</dbReference>
<dbReference type="InterPro" id="IPR001647">
    <property type="entry name" value="HTH_TetR"/>
</dbReference>
<dbReference type="EMBL" id="BOOZ01000026">
    <property type="protein sequence ID" value="GIJ10989.1"/>
    <property type="molecule type" value="Genomic_DNA"/>
</dbReference>
<keyword evidence="7" id="KW-1185">Reference proteome</keyword>
<dbReference type="PROSITE" id="PS50977">
    <property type="entry name" value="HTH_TETR_2"/>
    <property type="match status" value="1"/>
</dbReference>
<reference evidence="6 7" key="1">
    <citation type="submission" date="2021-01" db="EMBL/GenBank/DDBJ databases">
        <title>Whole genome shotgun sequence of Verrucosispora andamanensis NBRC 109075.</title>
        <authorList>
            <person name="Komaki H."/>
            <person name="Tamura T."/>
        </authorList>
    </citation>
    <scope>NUCLEOTIDE SEQUENCE [LARGE SCALE GENOMIC DNA]</scope>
    <source>
        <strain evidence="6 7">NBRC 109075</strain>
    </source>
</reference>
<feature type="domain" description="HTH tetR-type" evidence="5">
    <location>
        <begin position="1"/>
        <end position="61"/>
    </location>
</feature>
<dbReference type="RefSeq" id="WP_204010267.1">
    <property type="nucleotide sequence ID" value="NZ_BOOZ01000026.1"/>
</dbReference>
<keyword evidence="2 4" id="KW-0238">DNA-binding</keyword>
<dbReference type="PRINTS" id="PR00455">
    <property type="entry name" value="HTHTETR"/>
</dbReference>
<dbReference type="InterPro" id="IPR023772">
    <property type="entry name" value="DNA-bd_HTH_TetR-type_CS"/>
</dbReference>
<proteinExistence type="predicted"/>
<keyword evidence="3" id="KW-0804">Transcription</keyword>
<dbReference type="PANTHER" id="PTHR30055">
    <property type="entry name" value="HTH-TYPE TRANSCRIPTIONAL REGULATOR RUTR"/>
    <property type="match status" value="1"/>
</dbReference>
<gene>
    <name evidence="6" type="primary">rutR</name>
    <name evidence="6" type="ORF">Van01_42030</name>
</gene>
<evidence type="ECO:0000256" key="2">
    <source>
        <dbReference type="ARBA" id="ARBA00023125"/>
    </source>
</evidence>
<organism evidence="6 7">
    <name type="scientific">Micromonospora andamanensis</name>
    <dbReference type="NCBI Taxonomy" id="1287068"/>
    <lineage>
        <taxon>Bacteria</taxon>
        <taxon>Bacillati</taxon>
        <taxon>Actinomycetota</taxon>
        <taxon>Actinomycetes</taxon>
        <taxon>Micromonosporales</taxon>
        <taxon>Micromonosporaceae</taxon>
        <taxon>Micromonospora</taxon>
    </lineage>
</organism>
<dbReference type="SUPFAM" id="SSF48498">
    <property type="entry name" value="Tetracyclin repressor-like, C-terminal domain"/>
    <property type="match status" value="1"/>
</dbReference>
<accession>A0ABQ4HZ98</accession>
<dbReference type="InterPro" id="IPR036271">
    <property type="entry name" value="Tet_transcr_reg_TetR-rel_C_sf"/>
</dbReference>
<evidence type="ECO:0000256" key="1">
    <source>
        <dbReference type="ARBA" id="ARBA00023015"/>
    </source>
</evidence>
<name>A0ABQ4HZ98_9ACTN</name>
<dbReference type="InterPro" id="IPR050109">
    <property type="entry name" value="HTH-type_TetR-like_transc_reg"/>
</dbReference>
<sequence length="199" mass="21541">MSTRERILDAAEEILRTRGVAVATTKEIALAAKVSEPTLYKYFDDKERLLLAVLKERLPGPARLTVRPGVGDVEDNLTELAHAALTFYQQSIPMLGALLADPKRMAAHRVAMNRHGGGPDKAIAIFANYLQAEQTIDRISPDADPNAIASLLIGACFHTAFLRYYSEGPDATTAPRASAEALVQAVVRPLLPLTAPRGQ</sequence>
<evidence type="ECO:0000313" key="6">
    <source>
        <dbReference type="EMBL" id="GIJ10989.1"/>
    </source>
</evidence>
<dbReference type="Gene3D" id="1.10.357.10">
    <property type="entry name" value="Tetracycline Repressor, domain 2"/>
    <property type="match status" value="1"/>
</dbReference>
<evidence type="ECO:0000259" key="5">
    <source>
        <dbReference type="PROSITE" id="PS50977"/>
    </source>
</evidence>
<evidence type="ECO:0000313" key="7">
    <source>
        <dbReference type="Proteomes" id="UP000647017"/>
    </source>
</evidence>
<feature type="DNA-binding region" description="H-T-H motif" evidence="4">
    <location>
        <begin position="24"/>
        <end position="43"/>
    </location>
</feature>
<dbReference type="PROSITE" id="PS01081">
    <property type="entry name" value="HTH_TETR_1"/>
    <property type="match status" value="1"/>
</dbReference>
<dbReference type="SUPFAM" id="SSF46689">
    <property type="entry name" value="Homeodomain-like"/>
    <property type="match status" value="1"/>
</dbReference>
<dbReference type="InterPro" id="IPR009057">
    <property type="entry name" value="Homeodomain-like_sf"/>
</dbReference>